<dbReference type="AlphaFoldDB" id="A0A100XHH4"/>
<reference evidence="7" key="2">
    <citation type="submission" date="2016-02" db="EMBL/GenBank/DDBJ databases">
        <title>Draft genome sequence of five rapidly growing Mycobacterium species.</title>
        <authorList>
            <person name="Katahira K."/>
            <person name="Gotou Y."/>
            <person name="Iida K."/>
            <person name="Ogura Y."/>
            <person name="Hayashi T."/>
        </authorList>
    </citation>
    <scope>NUCLEOTIDE SEQUENCE [LARGE SCALE GENOMIC DNA]</scope>
    <source>
        <strain evidence="7">JCM6362</strain>
    </source>
</reference>
<comment type="caution">
    <text evidence="6">The sequence shown here is derived from an EMBL/GenBank/DDBJ whole genome shotgun (WGS) entry which is preliminary data.</text>
</comment>
<dbReference type="SUPFAM" id="SSF55781">
    <property type="entry name" value="GAF domain-like"/>
    <property type="match status" value="1"/>
</dbReference>
<evidence type="ECO:0000256" key="1">
    <source>
        <dbReference type="ARBA" id="ARBA00023015"/>
    </source>
</evidence>
<keyword evidence="2" id="KW-0238">DNA-binding</keyword>
<dbReference type="InterPro" id="IPR029016">
    <property type="entry name" value="GAF-like_dom_sf"/>
</dbReference>
<name>A0A100XHH4_MYCTH</name>
<evidence type="ECO:0000259" key="4">
    <source>
        <dbReference type="PROSITE" id="PS51077"/>
    </source>
</evidence>
<dbReference type="RefSeq" id="WP_003925492.1">
    <property type="nucleotide sequence ID" value="NZ_BCTB01000048.1"/>
</dbReference>
<dbReference type="PANTHER" id="PTHR30136:SF35">
    <property type="entry name" value="HTH-TYPE TRANSCRIPTIONAL REGULATOR RV1719"/>
    <property type="match status" value="1"/>
</dbReference>
<dbReference type="InterPro" id="IPR005471">
    <property type="entry name" value="Tscrpt_reg_IclR_N"/>
</dbReference>
<keyword evidence="1" id="KW-0805">Transcription regulation</keyword>
<evidence type="ECO:0000256" key="2">
    <source>
        <dbReference type="ARBA" id="ARBA00023125"/>
    </source>
</evidence>
<dbReference type="InterPro" id="IPR014757">
    <property type="entry name" value="Tscrpt_reg_IclR_C"/>
</dbReference>
<proteinExistence type="predicted"/>
<dbReference type="PROSITE" id="PS51077">
    <property type="entry name" value="HTH_ICLR"/>
    <property type="match status" value="1"/>
</dbReference>
<dbReference type="Pfam" id="PF09339">
    <property type="entry name" value="HTH_IclR"/>
    <property type="match status" value="1"/>
</dbReference>
<dbReference type="STRING" id="1797.RMCT_3710"/>
<protein>
    <submittedName>
        <fullName evidence="6">PadR family transcriptional regulator</fullName>
    </submittedName>
</protein>
<dbReference type="Proteomes" id="UP000069654">
    <property type="component" value="Unassembled WGS sequence"/>
</dbReference>
<keyword evidence="3" id="KW-0804">Transcription</keyword>
<organism evidence="6 7">
    <name type="scientific">Mycolicibacterium thermoresistibile</name>
    <name type="common">Mycobacterium thermoresistibile</name>
    <dbReference type="NCBI Taxonomy" id="1797"/>
    <lineage>
        <taxon>Bacteria</taxon>
        <taxon>Bacillati</taxon>
        <taxon>Actinomycetota</taxon>
        <taxon>Actinomycetes</taxon>
        <taxon>Mycobacteriales</taxon>
        <taxon>Mycobacteriaceae</taxon>
        <taxon>Mycolicibacterium</taxon>
    </lineage>
</organism>
<dbReference type="PANTHER" id="PTHR30136">
    <property type="entry name" value="HELIX-TURN-HELIX TRANSCRIPTIONAL REGULATOR, ICLR FAMILY"/>
    <property type="match status" value="1"/>
</dbReference>
<dbReference type="OMA" id="ATCYPMV"/>
<evidence type="ECO:0000313" key="6">
    <source>
        <dbReference type="EMBL" id="GAT16741.1"/>
    </source>
</evidence>
<evidence type="ECO:0000313" key="7">
    <source>
        <dbReference type="Proteomes" id="UP000069654"/>
    </source>
</evidence>
<dbReference type="InterPro" id="IPR050707">
    <property type="entry name" value="HTH_MetabolicPath_Reg"/>
</dbReference>
<gene>
    <name evidence="6" type="ORF">RMCT_3710</name>
</gene>
<dbReference type="Gene3D" id="1.10.10.10">
    <property type="entry name" value="Winged helix-like DNA-binding domain superfamily/Winged helix DNA-binding domain"/>
    <property type="match status" value="1"/>
</dbReference>
<evidence type="ECO:0000259" key="5">
    <source>
        <dbReference type="PROSITE" id="PS51078"/>
    </source>
</evidence>
<dbReference type="Gene3D" id="3.30.450.40">
    <property type="match status" value="1"/>
</dbReference>
<dbReference type="GO" id="GO:0003677">
    <property type="term" value="F:DNA binding"/>
    <property type="evidence" value="ECO:0007669"/>
    <property type="project" value="UniProtKB-KW"/>
</dbReference>
<dbReference type="SUPFAM" id="SSF46785">
    <property type="entry name" value="Winged helix' DNA-binding domain"/>
    <property type="match status" value="1"/>
</dbReference>
<sequence>MARPSPQTERIVSLVELLRSQPRTGRSLADIARHLGVAKATCYPMVVALTEAGWLVRHPTRKTYQLGPALVPIGAAAAAALDVLDLARPGMQELADTADMACVAFVPSGADLVVSEIVQPAGGRRGTLGLRLGDRVQIIPPLGSVVAAWFSEDARWQWYRAGAEEFGVDPDAVEAAYGPVLELVRKRGFAVECLDQQERRLADAVAEVRGDGGPLGRGRQTVTLRTVAGRPTVDVLIGEIEPKRRYQPISINAAVFTAEAVPALVLCLVDAPEPLTGRRVDDLGRRVASVAGRLTETLHGRVPDDRRVLRPESR</sequence>
<feature type="domain" description="HTH iclR-type" evidence="4">
    <location>
        <begin position="5"/>
        <end position="68"/>
    </location>
</feature>
<dbReference type="PROSITE" id="PS51078">
    <property type="entry name" value="ICLR_ED"/>
    <property type="match status" value="1"/>
</dbReference>
<dbReference type="InterPro" id="IPR036390">
    <property type="entry name" value="WH_DNA-bd_sf"/>
</dbReference>
<reference evidence="6 7" key="1">
    <citation type="journal article" date="2016" name="Genome Announc.">
        <title>Draft Genome Sequences of Five Rapidly Growing Mycobacterium Species, M. thermoresistibile, M. fortuitum subsp. acetamidolyticum, M. canariasense, M. brisbanense, and M. novocastrense.</title>
        <authorList>
            <person name="Katahira K."/>
            <person name="Ogura Y."/>
            <person name="Gotoh Y."/>
            <person name="Hayashi T."/>
        </authorList>
    </citation>
    <scope>NUCLEOTIDE SEQUENCE [LARGE SCALE GENOMIC DNA]</scope>
    <source>
        <strain evidence="6 7">JCM6362</strain>
    </source>
</reference>
<feature type="domain" description="IclR-ED" evidence="5">
    <location>
        <begin position="69"/>
        <end position="263"/>
    </location>
</feature>
<dbReference type="GO" id="GO:0045892">
    <property type="term" value="P:negative regulation of DNA-templated transcription"/>
    <property type="evidence" value="ECO:0007669"/>
    <property type="project" value="TreeGrafter"/>
</dbReference>
<accession>A0A100XHH4</accession>
<dbReference type="EMBL" id="BCTB01000048">
    <property type="protein sequence ID" value="GAT16741.1"/>
    <property type="molecule type" value="Genomic_DNA"/>
</dbReference>
<dbReference type="OrthoDB" id="7495200at2"/>
<dbReference type="InterPro" id="IPR036388">
    <property type="entry name" value="WH-like_DNA-bd_sf"/>
</dbReference>
<dbReference type="SMART" id="SM00346">
    <property type="entry name" value="HTH_ICLR"/>
    <property type="match status" value="1"/>
</dbReference>
<evidence type="ECO:0000256" key="3">
    <source>
        <dbReference type="ARBA" id="ARBA00023163"/>
    </source>
</evidence>
<dbReference type="GO" id="GO:0003700">
    <property type="term" value="F:DNA-binding transcription factor activity"/>
    <property type="evidence" value="ECO:0007669"/>
    <property type="project" value="TreeGrafter"/>
</dbReference>